<protein>
    <submittedName>
        <fullName evidence="9">ABC-type glycerol-3-phosphate transport system permease component</fullName>
    </submittedName>
</protein>
<organism evidence="9 10">
    <name type="scientific">Thermocatellispora tengchongensis</name>
    <dbReference type="NCBI Taxonomy" id="1073253"/>
    <lineage>
        <taxon>Bacteria</taxon>
        <taxon>Bacillati</taxon>
        <taxon>Actinomycetota</taxon>
        <taxon>Actinomycetes</taxon>
        <taxon>Streptosporangiales</taxon>
        <taxon>Streptosporangiaceae</taxon>
        <taxon>Thermocatellispora</taxon>
    </lineage>
</organism>
<feature type="transmembrane region" description="Helical" evidence="7">
    <location>
        <begin position="241"/>
        <end position="263"/>
    </location>
</feature>
<evidence type="ECO:0000313" key="9">
    <source>
        <dbReference type="EMBL" id="MBB5134488.1"/>
    </source>
</evidence>
<evidence type="ECO:0000256" key="5">
    <source>
        <dbReference type="ARBA" id="ARBA00022989"/>
    </source>
</evidence>
<evidence type="ECO:0000256" key="1">
    <source>
        <dbReference type="ARBA" id="ARBA00004651"/>
    </source>
</evidence>
<dbReference type="InterPro" id="IPR000515">
    <property type="entry name" value="MetI-like"/>
</dbReference>
<reference evidence="9 10" key="1">
    <citation type="submission" date="2020-08" db="EMBL/GenBank/DDBJ databases">
        <title>Genomic Encyclopedia of Type Strains, Phase IV (KMG-IV): sequencing the most valuable type-strain genomes for metagenomic binning, comparative biology and taxonomic classification.</title>
        <authorList>
            <person name="Goeker M."/>
        </authorList>
    </citation>
    <scope>NUCLEOTIDE SEQUENCE [LARGE SCALE GENOMIC DNA]</scope>
    <source>
        <strain evidence="9 10">DSM 45615</strain>
    </source>
</reference>
<accession>A0A840P495</accession>
<dbReference type="PANTHER" id="PTHR43744:SF12">
    <property type="entry name" value="ABC TRANSPORTER PERMEASE PROTEIN MG189-RELATED"/>
    <property type="match status" value="1"/>
</dbReference>
<dbReference type="Gene3D" id="1.10.3720.10">
    <property type="entry name" value="MetI-like"/>
    <property type="match status" value="1"/>
</dbReference>
<sequence>MTALRRGGGYLLLAAAVVAFLYPIWWMVVSAFKPGASILNDPLGAGPFTLDNFRAMLEQVPIGQALGNTAVVVAAKSALTMVFCPLAGYGFAKYHFRFKEALFGVVLLTLMLPTLALVIPLLLEMKQLGWVNTYQALILPGAVDAFSVFYMRQVISQVPDELLDAAAIDGASVLRTFWSVVVPVIRPGLAALAVLTFFNVYNDLVWPIVAVNDESRQTVSVLLANLATNVTGAQTASGFDLWGQLMAACTIATVPTVIVFLLVQRHFIKGLLAGSGK</sequence>
<dbReference type="CDD" id="cd06261">
    <property type="entry name" value="TM_PBP2"/>
    <property type="match status" value="1"/>
</dbReference>
<dbReference type="Proteomes" id="UP000578449">
    <property type="component" value="Unassembled WGS sequence"/>
</dbReference>
<comment type="caution">
    <text evidence="9">The sequence shown here is derived from an EMBL/GenBank/DDBJ whole genome shotgun (WGS) entry which is preliminary data.</text>
</comment>
<evidence type="ECO:0000256" key="7">
    <source>
        <dbReference type="RuleBase" id="RU363032"/>
    </source>
</evidence>
<gene>
    <name evidence="9" type="ORF">HNP84_004220</name>
</gene>
<comment type="similarity">
    <text evidence="7">Belongs to the binding-protein-dependent transport system permease family.</text>
</comment>
<evidence type="ECO:0000256" key="6">
    <source>
        <dbReference type="ARBA" id="ARBA00023136"/>
    </source>
</evidence>
<feature type="domain" description="ABC transmembrane type-1" evidence="8">
    <location>
        <begin position="66"/>
        <end position="263"/>
    </location>
</feature>
<dbReference type="InterPro" id="IPR035906">
    <property type="entry name" value="MetI-like_sf"/>
</dbReference>
<dbReference type="GO" id="GO:0055085">
    <property type="term" value="P:transmembrane transport"/>
    <property type="evidence" value="ECO:0007669"/>
    <property type="project" value="InterPro"/>
</dbReference>
<comment type="subcellular location">
    <subcellularLocation>
        <location evidence="1 7">Cell membrane</location>
        <topology evidence="1 7">Multi-pass membrane protein</topology>
    </subcellularLocation>
</comment>
<keyword evidence="10" id="KW-1185">Reference proteome</keyword>
<evidence type="ECO:0000256" key="3">
    <source>
        <dbReference type="ARBA" id="ARBA00022475"/>
    </source>
</evidence>
<evidence type="ECO:0000313" key="10">
    <source>
        <dbReference type="Proteomes" id="UP000578449"/>
    </source>
</evidence>
<dbReference type="SUPFAM" id="SSF161098">
    <property type="entry name" value="MetI-like"/>
    <property type="match status" value="1"/>
</dbReference>
<name>A0A840P495_9ACTN</name>
<dbReference type="PROSITE" id="PS50928">
    <property type="entry name" value="ABC_TM1"/>
    <property type="match status" value="1"/>
</dbReference>
<dbReference type="RefSeq" id="WP_221336504.1">
    <property type="nucleotide sequence ID" value="NZ_BAABIX010000007.1"/>
</dbReference>
<keyword evidence="3" id="KW-1003">Cell membrane</keyword>
<dbReference type="Pfam" id="PF00528">
    <property type="entry name" value="BPD_transp_1"/>
    <property type="match status" value="1"/>
</dbReference>
<feature type="transmembrane region" description="Helical" evidence="7">
    <location>
        <begin position="176"/>
        <end position="198"/>
    </location>
</feature>
<dbReference type="GO" id="GO:0005886">
    <property type="term" value="C:plasma membrane"/>
    <property type="evidence" value="ECO:0007669"/>
    <property type="project" value="UniProtKB-SubCell"/>
</dbReference>
<dbReference type="EMBL" id="JACHGN010000008">
    <property type="protein sequence ID" value="MBB5134488.1"/>
    <property type="molecule type" value="Genomic_DNA"/>
</dbReference>
<feature type="transmembrane region" description="Helical" evidence="7">
    <location>
        <begin position="101"/>
        <end position="122"/>
    </location>
</feature>
<evidence type="ECO:0000256" key="4">
    <source>
        <dbReference type="ARBA" id="ARBA00022692"/>
    </source>
</evidence>
<keyword evidence="2 7" id="KW-0813">Transport</keyword>
<evidence type="ECO:0000259" key="8">
    <source>
        <dbReference type="PROSITE" id="PS50928"/>
    </source>
</evidence>
<proteinExistence type="inferred from homology"/>
<feature type="transmembrane region" description="Helical" evidence="7">
    <location>
        <begin position="7"/>
        <end position="28"/>
    </location>
</feature>
<dbReference type="AlphaFoldDB" id="A0A840P495"/>
<dbReference type="PANTHER" id="PTHR43744">
    <property type="entry name" value="ABC TRANSPORTER PERMEASE PROTEIN MG189-RELATED-RELATED"/>
    <property type="match status" value="1"/>
</dbReference>
<feature type="transmembrane region" description="Helical" evidence="7">
    <location>
        <begin position="65"/>
        <end position="89"/>
    </location>
</feature>
<keyword evidence="4 7" id="KW-0812">Transmembrane</keyword>
<feature type="transmembrane region" description="Helical" evidence="7">
    <location>
        <begin position="134"/>
        <end position="155"/>
    </location>
</feature>
<evidence type="ECO:0000256" key="2">
    <source>
        <dbReference type="ARBA" id="ARBA00022448"/>
    </source>
</evidence>
<keyword evidence="5 7" id="KW-1133">Transmembrane helix</keyword>
<keyword evidence="6 7" id="KW-0472">Membrane</keyword>